<gene>
    <name evidence="2" type="ORF">TPHV1_40200</name>
</gene>
<name>A0A0B7GYH8_TREPH</name>
<keyword evidence="3" id="KW-1185">Reference proteome</keyword>
<keyword evidence="1" id="KW-1133">Transmembrane helix</keyword>
<dbReference type="EMBL" id="CDNC01000034">
    <property type="protein sequence ID" value="CEM62697.1"/>
    <property type="molecule type" value="Genomic_DNA"/>
</dbReference>
<reference evidence="3" key="1">
    <citation type="submission" date="2015-01" db="EMBL/GenBank/DDBJ databases">
        <authorList>
            <person name="Manzoor Shahid"/>
            <person name="Zubair Saima"/>
        </authorList>
    </citation>
    <scope>NUCLEOTIDE SEQUENCE [LARGE SCALE GENOMIC DNA]</scope>
    <source>
        <strain evidence="3">V1</strain>
    </source>
</reference>
<dbReference type="AlphaFoldDB" id="A0A0B7GYH8"/>
<evidence type="ECO:0000313" key="3">
    <source>
        <dbReference type="Proteomes" id="UP000042527"/>
    </source>
</evidence>
<sequence>MLADLFIPEVGSLFCIFIACVVSVKRVYTTADKNFYGRYSVFMKIIV</sequence>
<feature type="transmembrane region" description="Helical" evidence="1">
    <location>
        <begin position="6"/>
        <end position="24"/>
    </location>
</feature>
<keyword evidence="1" id="KW-0812">Transmembrane</keyword>
<dbReference type="Proteomes" id="UP000042527">
    <property type="component" value="Unassembled WGS sequence"/>
</dbReference>
<protein>
    <submittedName>
        <fullName evidence="2">Uncharacterized protein</fullName>
    </submittedName>
</protein>
<evidence type="ECO:0000256" key="1">
    <source>
        <dbReference type="SAM" id="Phobius"/>
    </source>
</evidence>
<organism evidence="2 3">
    <name type="scientific">Treponema phagedenis</name>
    <dbReference type="NCBI Taxonomy" id="162"/>
    <lineage>
        <taxon>Bacteria</taxon>
        <taxon>Pseudomonadati</taxon>
        <taxon>Spirochaetota</taxon>
        <taxon>Spirochaetia</taxon>
        <taxon>Spirochaetales</taxon>
        <taxon>Treponemataceae</taxon>
        <taxon>Treponema</taxon>
    </lineage>
</organism>
<evidence type="ECO:0000313" key="2">
    <source>
        <dbReference type="EMBL" id="CEM62697.1"/>
    </source>
</evidence>
<accession>A0A0B7GYH8</accession>
<keyword evidence="1" id="KW-0472">Membrane</keyword>
<proteinExistence type="predicted"/>